<dbReference type="EMBL" id="LAYJ01000105">
    <property type="protein sequence ID" value="KKI50528.1"/>
    <property type="molecule type" value="Genomic_DNA"/>
</dbReference>
<reference evidence="1 2" key="1">
    <citation type="submission" date="2015-04" db="EMBL/GenBank/DDBJ databases">
        <title>Draft genome sequence of bacteremic isolate Catabacter hongkongensis type strain HKU16T.</title>
        <authorList>
            <person name="Lau S.K."/>
            <person name="Teng J.L."/>
            <person name="Huang Y."/>
            <person name="Curreem S.O."/>
            <person name="Tsui S.K."/>
            <person name="Woo P.C."/>
        </authorList>
    </citation>
    <scope>NUCLEOTIDE SEQUENCE [LARGE SCALE GENOMIC DNA]</scope>
    <source>
        <strain evidence="1 2">HKU16</strain>
    </source>
</reference>
<dbReference type="STRING" id="270498.CHK_1994"/>
<evidence type="ECO:0000313" key="1">
    <source>
        <dbReference type="EMBL" id="KKI50528.1"/>
    </source>
</evidence>
<accession>A0A0M2NED1</accession>
<protein>
    <submittedName>
        <fullName evidence="1">Flagellar protein</fullName>
    </submittedName>
</protein>
<gene>
    <name evidence="1" type="ORF">CHK_1994</name>
</gene>
<organism evidence="1 2">
    <name type="scientific">Christensenella hongkongensis</name>
    <dbReference type="NCBI Taxonomy" id="270498"/>
    <lineage>
        <taxon>Bacteria</taxon>
        <taxon>Bacillati</taxon>
        <taxon>Bacillota</taxon>
        <taxon>Clostridia</taxon>
        <taxon>Christensenellales</taxon>
        <taxon>Christensenellaceae</taxon>
        <taxon>Christensenella</taxon>
    </lineage>
</organism>
<name>A0A0M2NED1_9FIRM</name>
<dbReference type="AlphaFoldDB" id="A0A0M2NED1"/>
<comment type="caution">
    <text evidence="1">The sequence shown here is derived from an EMBL/GenBank/DDBJ whole genome shotgun (WGS) entry which is preliminary data.</text>
</comment>
<keyword evidence="1" id="KW-0966">Cell projection</keyword>
<keyword evidence="2" id="KW-1185">Reference proteome</keyword>
<keyword evidence="1" id="KW-0282">Flagellum</keyword>
<sequence>MVNNFRTCKYCGTIFQYMGNAFCPKCLREMDEKFSIVKNFLYENPGASVAQISEDTEIDEKMILYFLREGRLEMITPDGSLVCEKCGAPITSGRLCNHCRSSLTSILDKALPPKTAVQKSEKNNVGRKVRDKLHVDVTKK</sequence>
<proteinExistence type="predicted"/>
<dbReference type="Proteomes" id="UP000034076">
    <property type="component" value="Unassembled WGS sequence"/>
</dbReference>
<keyword evidence="1" id="KW-0969">Cilium</keyword>
<dbReference type="RefSeq" id="WP_046443843.1">
    <property type="nucleotide sequence ID" value="NZ_CAUERS010000143.1"/>
</dbReference>
<evidence type="ECO:0000313" key="2">
    <source>
        <dbReference type="Proteomes" id="UP000034076"/>
    </source>
</evidence>